<evidence type="ECO:0000256" key="12">
    <source>
        <dbReference type="ARBA" id="ARBA00046756"/>
    </source>
</evidence>
<evidence type="ECO:0000313" key="16">
    <source>
        <dbReference type="Proteomes" id="UP000276834"/>
    </source>
</evidence>
<dbReference type="GO" id="GO:0009416">
    <property type="term" value="P:response to light stimulus"/>
    <property type="evidence" value="ECO:0007669"/>
    <property type="project" value="UniProtKB-ARBA"/>
</dbReference>
<evidence type="ECO:0000256" key="6">
    <source>
        <dbReference type="ARBA" id="ARBA00022794"/>
    </source>
</evidence>
<comment type="caution">
    <text evidence="15">The sequence shown here is derived from an EMBL/GenBank/DDBJ whole genome shotgun (WGS) entry which is preliminary data.</text>
</comment>
<feature type="region of interest" description="Disordered" evidence="13">
    <location>
        <begin position="1379"/>
        <end position="1444"/>
    </location>
</feature>
<feature type="region of interest" description="Disordered" evidence="13">
    <location>
        <begin position="2081"/>
        <end position="2113"/>
    </location>
</feature>
<dbReference type="GO" id="GO:0001917">
    <property type="term" value="C:photoreceptor inner segment"/>
    <property type="evidence" value="ECO:0007669"/>
    <property type="project" value="UniProtKB-ARBA"/>
</dbReference>
<feature type="region of interest" description="Disordered" evidence="13">
    <location>
        <begin position="1"/>
        <end position="25"/>
    </location>
</feature>
<feature type="region of interest" description="Disordered" evidence="13">
    <location>
        <begin position="1263"/>
        <end position="1282"/>
    </location>
</feature>
<feature type="compositionally biased region" description="Polar residues" evidence="13">
    <location>
        <begin position="1393"/>
        <end position="1405"/>
    </location>
</feature>
<comment type="function">
    <text evidence="10">Microtubule-associated protein regulating the stability and length of the microtubule-based axoneme of photoreceptors. Required for the differentiation of photoreceptor cells, it plays a role in the organization of the outer segment of rod and cone photoreceptors ensuring the correct orientation and higher-order stacking of outer segment disks along the photoreceptor axoneme.</text>
</comment>
<dbReference type="SMART" id="SM00537">
    <property type="entry name" value="DCX"/>
    <property type="match status" value="2"/>
</dbReference>
<dbReference type="GO" id="GO:0032391">
    <property type="term" value="C:photoreceptor connecting cilium"/>
    <property type="evidence" value="ECO:0007669"/>
    <property type="project" value="UniProtKB-ARBA"/>
</dbReference>
<feature type="compositionally biased region" description="Basic and acidic residues" evidence="13">
    <location>
        <begin position="1782"/>
        <end position="1793"/>
    </location>
</feature>
<dbReference type="InterPro" id="IPR036572">
    <property type="entry name" value="Doublecortin_dom_sf"/>
</dbReference>
<sequence>MSETPSSSYSANHPNSSESEQSLSTRHFSVTEPVVAKRICFYKSGDPQFNGIKMVVNSRSYKTFDALLDSLSKRVPLPFGVRNISTPRGRHSITNLEDLEDGKSYICSHQRKMKPINLEQASKKPLPWQISRPVSARRRAVQLARQNEDGFGHRESRITTPKKMLVFKNGDVRLRRTIVLGKKNTQTFEAFLDYISELMQYPVAKLYTTDGRKVPNLQALILCSGAVVAAGREPFKPSNYESLGYLRPAKLLGIGNRVYPKANAKSESEKMRTEMDSSSRSQIFSVCSDKGSSNDNNSNDNNSESSYVLDSHNGIGENQSVIGKDLSVAQYQDDIEKSVHVNQDGSITVEMKVRFKIKEEETIKWTTTVSRAGLSDDKNISICNSAMNMEDCSSNVNTSDCINPKDSPFLKSCNKEGEDSLQQSNEEMSENESESDLKTADCNVSKNNSADLDVSNVPEENIKPHFYRPPTPGPRRVRQKKAVVESVTLVSEKEVQEKTIGQFSYSEEIENGEKTSEYCMVAHSSRKKSSVSNPKFNEVSDNGLLKLSSENIKEEMLFKVSHKSSELIETTNRKILEVPHENELVQNILEKSAVGQGAYSSLVSTSKANISGFTPLSKTCQTARPGTADHIHKSCDIKQIKRSVSSFITYSELCQSKEEIKCQAADLVGVSQDSVHSACAGHSQMKMMAPPRSKSPTEKVNQTTGFFPTVTESETQISARTESVMTTPIENNQPASSLTKNKKKKRKSSSFLEEGTYESQKHQEISGMIRSEGLHITQDFTTEDMDKYSEMPQKKESEYFVRNNNGSANSDKTIHPEGEFNQQYSAEQNGSSSSSNKKKRSNNKKLAKVKLKSGKKSSTISTAKSEDGLITADSNNESKHSQDMLNTEKESTHLMASSFKQTLNSPKPLSEVPKNLNFEKEKNNLEHLLSKKEKKQKMKKNLGKGVSKKNMLESAITLEALNEEGFQEKVVEHSRENYVQTWLKNSFSNSVLPPIKKREGTVENSDAYSSPKQNTDSSIEKEARFNRNNVHVTGETLEDNLTKKPLMPIGKVGISEDSDKDSDERQTDSLIHSKTSVLEEAKYLLKAEFHQDSKLHLFHEAHDNDKKMAEVDIQVTNLCQIKRSEVAVQADCTIVSEKIGIEVQNNCISSMLLHELQSALLGLQKGHSGCIGKSCGFSGLSPAAFGSSSNALLAWLLLLNLRESLTGTITDDTQKNACSCSEIFTQLKCLKQTAAVDQADELKAVFSHLQQSTENNLLQFRKEPEKQGSTHENMPTPDIPNDARFHEREESVECSIAMDSVSSEEALKLTGESESCFDIERDLFKETETLDMTAPKTQLDGQYANIDSNTCSLPSAVETPERNEEMPGNLYEKTQDTSFINEESESSVEPNSTVHSVTSNDNNCILDQDTSELEGEKGIVPVSTDKSEDEDVDPKSADTDKTPKHQLTLDAETSVEYNNEDYSVQGNKEDAEISEETSDRLSTVSPLSFRYESKQITECDVTEGEQKLQVEELENKMCSETSQFKKCLKSPATSDWSDYRPDTEESDNNFRASSDLTNESGEEALEKHYNTGYVKRTIERLYGKAEASFKPDFHKGFPYMSKVFQADTEGFHSAVGEKIIYFSQESMSCSAEKLSHSSLPPQDYPVKETTDDSISRRENTTLPTPQSALNREETSYTNDRLGESPNQHCQPIIQASEDEGILIDKGKWLLKENHLIRRSPPERIGMYGNLDTTSIESDEVPYSHFGNLDQYPALDEIPSSELEDMVKPPENFCSYFNMPHNSDSDPLKDESNTKGKPSRNGKILPAPNKDKTNPSTMVGSTSTQADTNFPAFSSVEFRLPDNKVHPLEKPSNAVPIQTQPTNVSNVDRSALREEDSLDRLHAICGQHCPILMVTVTPINEEQRGYAYQKASDIENQLGSYLLAKKSKYLEWSGQDLADKNNHVTLKNNSINKIVNNIFKRFYADNTLDFISNFGILASSTLKDTNILGELHITKDMNANPMEARNYQNSVSKHIPNDLITGTNTELPKGKTCQTLRINLIYIVVEKYSPMLADPEETCHSETFWRYDTSLNSIEHKASENLKNKNAFPTEEDKEEAVCSSTMKSGNSKDEKDL</sequence>
<comment type="subunit">
    <text evidence="12">Interacts (via the doublecortin domains) with microtubules. Interacts with RP1L1. Interacts with MAK.</text>
</comment>
<feature type="region of interest" description="Disordered" evidence="13">
    <location>
        <begin position="713"/>
        <end position="773"/>
    </location>
</feature>
<dbReference type="Gene3D" id="3.10.20.230">
    <property type="entry name" value="Doublecortin domain"/>
    <property type="match status" value="2"/>
</dbReference>
<dbReference type="EMBL" id="QUSF01000001">
    <property type="protein sequence ID" value="RLW13366.1"/>
    <property type="molecule type" value="Genomic_DNA"/>
</dbReference>
<dbReference type="GO" id="GO:0005930">
    <property type="term" value="C:axoneme"/>
    <property type="evidence" value="ECO:0007669"/>
    <property type="project" value="UniProtKB-SubCell"/>
</dbReference>
<evidence type="ECO:0000256" key="8">
    <source>
        <dbReference type="ARBA" id="ARBA00023212"/>
    </source>
</evidence>
<feature type="compositionally biased region" description="Basic and acidic residues" evidence="13">
    <location>
        <begin position="1645"/>
        <end position="1659"/>
    </location>
</feature>
<dbReference type="Proteomes" id="UP000276834">
    <property type="component" value="Unassembled WGS sequence"/>
</dbReference>
<dbReference type="PROSITE" id="PS50309">
    <property type="entry name" value="DC"/>
    <property type="match status" value="2"/>
</dbReference>
<gene>
    <name evidence="15" type="ORF">DV515_00000262</name>
</gene>
<accession>A0A3L8T258</accession>
<dbReference type="OrthoDB" id="1738954at2759"/>
<feature type="compositionally biased region" description="Low complexity" evidence="13">
    <location>
        <begin position="1"/>
        <end position="19"/>
    </location>
</feature>
<evidence type="ECO:0000256" key="9">
    <source>
        <dbReference type="ARBA" id="ARBA00023273"/>
    </source>
</evidence>
<feature type="region of interest" description="Disordered" evidence="13">
    <location>
        <begin position="1048"/>
        <end position="1070"/>
    </location>
</feature>
<feature type="domain" description="Doublecortin" evidence="14">
    <location>
        <begin position="162"/>
        <end position="241"/>
    </location>
</feature>
<evidence type="ECO:0000256" key="10">
    <source>
        <dbReference type="ARBA" id="ARBA00043933"/>
    </source>
</evidence>
<evidence type="ECO:0000256" key="11">
    <source>
        <dbReference type="ARBA" id="ARBA00044186"/>
    </source>
</evidence>
<feature type="compositionally biased region" description="Polar residues" evidence="13">
    <location>
        <begin position="1660"/>
        <end position="1669"/>
    </location>
</feature>
<protein>
    <recommendedName>
        <fullName evidence="11">Oxygen-regulated protein 1</fullName>
    </recommendedName>
</protein>
<feature type="region of interest" description="Disordered" evidence="13">
    <location>
        <begin position="1531"/>
        <end position="1556"/>
    </location>
</feature>
<evidence type="ECO:0000256" key="5">
    <source>
        <dbReference type="ARBA" id="ARBA00022737"/>
    </source>
</evidence>
<feature type="compositionally biased region" description="Polar residues" evidence="13">
    <location>
        <begin position="1002"/>
        <end position="1017"/>
    </location>
</feature>
<evidence type="ECO:0000256" key="1">
    <source>
        <dbReference type="ARBA" id="ARBA00004430"/>
    </source>
</evidence>
<feature type="region of interest" description="Disordered" evidence="13">
    <location>
        <begin position="412"/>
        <end position="455"/>
    </location>
</feature>
<evidence type="ECO:0000256" key="3">
    <source>
        <dbReference type="ARBA" id="ARBA00022490"/>
    </source>
</evidence>
<dbReference type="InterPro" id="IPR003533">
    <property type="entry name" value="Doublecortin_dom"/>
</dbReference>
<dbReference type="GO" id="GO:0060041">
    <property type="term" value="P:retina development in camera-type eye"/>
    <property type="evidence" value="ECO:0007669"/>
    <property type="project" value="TreeGrafter"/>
</dbReference>
<evidence type="ECO:0000259" key="14">
    <source>
        <dbReference type="PROSITE" id="PS50309"/>
    </source>
</evidence>
<feature type="region of interest" description="Disordered" evidence="13">
    <location>
        <begin position="998"/>
        <end position="1025"/>
    </location>
</feature>
<evidence type="ECO:0000256" key="7">
    <source>
        <dbReference type="ARBA" id="ARBA00023069"/>
    </source>
</evidence>
<feature type="compositionally biased region" description="Basic and acidic residues" evidence="13">
    <location>
        <begin position="876"/>
        <end position="887"/>
    </location>
</feature>
<keyword evidence="5" id="KW-0677">Repeat</keyword>
<dbReference type="CDD" id="cd17145">
    <property type="entry name" value="DCX1_RP1"/>
    <property type="match status" value="1"/>
</dbReference>
<feature type="compositionally biased region" description="Basic residues" evidence="13">
    <location>
        <begin position="836"/>
        <end position="855"/>
    </location>
</feature>
<dbReference type="FunFam" id="3.10.20.230:FF:000007">
    <property type="entry name" value="Oxygen-regulated protein 1"/>
    <property type="match status" value="1"/>
</dbReference>
<feature type="compositionally biased region" description="Basic and acidic residues" evidence="13">
    <location>
        <begin position="1433"/>
        <end position="1443"/>
    </location>
</feature>
<dbReference type="CDD" id="cd17147">
    <property type="entry name" value="DCX2_RP1"/>
    <property type="match status" value="1"/>
</dbReference>
<keyword evidence="6" id="KW-0970">Cilium biogenesis/degradation</keyword>
<keyword evidence="7" id="KW-0969">Cilium</keyword>
<keyword evidence="3" id="KW-0963">Cytoplasm</keyword>
<evidence type="ECO:0000313" key="15">
    <source>
        <dbReference type="EMBL" id="RLW13366.1"/>
    </source>
</evidence>
<feature type="region of interest" description="Disordered" evidence="13">
    <location>
        <begin position="1633"/>
        <end position="1687"/>
    </location>
</feature>
<feature type="region of interest" description="Disordered" evidence="13">
    <location>
        <begin position="286"/>
        <end position="312"/>
    </location>
</feature>
<dbReference type="GO" id="GO:0035556">
    <property type="term" value="P:intracellular signal transduction"/>
    <property type="evidence" value="ECO:0007669"/>
    <property type="project" value="InterPro"/>
</dbReference>
<dbReference type="PANTHER" id="PTHR23005:SF4">
    <property type="entry name" value="OXYGEN-REGULATED PROTEIN 1"/>
    <property type="match status" value="1"/>
</dbReference>
<keyword evidence="8" id="KW-0206">Cytoskeleton</keyword>
<proteinExistence type="predicted"/>
<dbReference type="PANTHER" id="PTHR23005">
    <property type="entry name" value="RETINITIS PIGMENTOSA 1 PROTEIN"/>
    <property type="match status" value="1"/>
</dbReference>
<feature type="region of interest" description="Disordered" evidence="13">
    <location>
        <begin position="824"/>
        <end position="887"/>
    </location>
</feature>
<evidence type="ECO:0000256" key="2">
    <source>
        <dbReference type="ARBA" id="ARBA00004504"/>
    </source>
</evidence>
<evidence type="ECO:0000256" key="4">
    <source>
        <dbReference type="ARBA" id="ARBA00022606"/>
    </source>
</evidence>
<dbReference type="SUPFAM" id="SSF89837">
    <property type="entry name" value="Doublecortin (DC)"/>
    <property type="match status" value="2"/>
</dbReference>
<dbReference type="GO" id="GO:0001750">
    <property type="term" value="C:photoreceptor outer segment"/>
    <property type="evidence" value="ECO:0007669"/>
    <property type="project" value="UniProtKB-SubCell"/>
</dbReference>
<keyword evidence="4" id="KW-0716">Sensory transduction</keyword>
<name>A0A3L8T258_CHLGU</name>
<evidence type="ECO:0000256" key="13">
    <source>
        <dbReference type="SAM" id="MobiDB-lite"/>
    </source>
</evidence>
<feature type="compositionally biased region" description="Polar residues" evidence="13">
    <location>
        <begin position="1813"/>
        <end position="1825"/>
    </location>
</feature>
<keyword evidence="16" id="KW-1185">Reference proteome</keyword>
<feature type="region of interest" description="Disordered" evidence="13">
    <location>
        <begin position="1774"/>
        <end position="1825"/>
    </location>
</feature>
<dbReference type="GO" id="GO:0042461">
    <property type="term" value="P:photoreceptor cell development"/>
    <property type="evidence" value="ECO:0007669"/>
    <property type="project" value="TreeGrafter"/>
</dbReference>
<organism evidence="15 16">
    <name type="scientific">Chloebia gouldiae</name>
    <name type="common">Gouldian finch</name>
    <name type="synonym">Erythrura gouldiae</name>
    <dbReference type="NCBI Taxonomy" id="44316"/>
    <lineage>
        <taxon>Eukaryota</taxon>
        <taxon>Metazoa</taxon>
        <taxon>Chordata</taxon>
        <taxon>Craniata</taxon>
        <taxon>Vertebrata</taxon>
        <taxon>Euteleostomi</taxon>
        <taxon>Archelosauria</taxon>
        <taxon>Archosauria</taxon>
        <taxon>Dinosauria</taxon>
        <taxon>Saurischia</taxon>
        <taxon>Theropoda</taxon>
        <taxon>Coelurosauria</taxon>
        <taxon>Aves</taxon>
        <taxon>Neognathae</taxon>
        <taxon>Neoaves</taxon>
        <taxon>Telluraves</taxon>
        <taxon>Australaves</taxon>
        <taxon>Passeriformes</taxon>
        <taxon>Passeroidea</taxon>
        <taxon>Passeridae</taxon>
        <taxon>Chloebia</taxon>
    </lineage>
</organism>
<feature type="compositionally biased region" description="Polar residues" evidence="13">
    <location>
        <begin position="713"/>
        <end position="735"/>
    </location>
</feature>
<comment type="subcellular location">
    <subcellularLocation>
        <location evidence="2">Cell projection</location>
        <location evidence="2">Cilium</location>
        <location evidence="2">Photoreceptor outer segment</location>
    </subcellularLocation>
    <subcellularLocation>
        <location evidence="1">Cytoplasm</location>
        <location evidence="1">Cytoskeleton</location>
        <location evidence="1">Cilium axoneme</location>
    </subcellularLocation>
</comment>
<dbReference type="Pfam" id="PF03607">
    <property type="entry name" value="DCX"/>
    <property type="match status" value="2"/>
</dbReference>
<reference evidence="15 16" key="1">
    <citation type="journal article" date="2018" name="Proc. R. Soc. B">
        <title>A non-coding region near Follistatin controls head colour polymorphism in the Gouldian finch.</title>
        <authorList>
            <person name="Toomey M.B."/>
            <person name="Marques C.I."/>
            <person name="Andrade P."/>
            <person name="Araujo P.M."/>
            <person name="Sabatino S."/>
            <person name="Gazda M.A."/>
            <person name="Afonso S."/>
            <person name="Lopes R.J."/>
            <person name="Corbo J.C."/>
            <person name="Carneiro M."/>
        </authorList>
    </citation>
    <scope>NUCLEOTIDE SEQUENCE [LARGE SCALE GENOMIC DNA]</scope>
    <source>
        <strain evidence="15">Red01</strain>
        <tissue evidence="15">Muscle</tissue>
    </source>
</reference>
<keyword evidence="9" id="KW-0966">Cell projection</keyword>
<dbReference type="GO" id="GO:0035082">
    <property type="term" value="P:axoneme assembly"/>
    <property type="evidence" value="ECO:0007669"/>
    <property type="project" value="TreeGrafter"/>
</dbReference>
<feature type="domain" description="Doublecortin" evidence="14">
    <location>
        <begin position="37"/>
        <end position="119"/>
    </location>
</feature>
<feature type="compositionally biased region" description="Low complexity" evidence="13">
    <location>
        <begin position="293"/>
        <end position="306"/>
    </location>
</feature>
<dbReference type="FunFam" id="3.10.20.230:FF:000006">
    <property type="entry name" value="Oxygen-regulated protein 1"/>
    <property type="match status" value="1"/>
</dbReference>